<evidence type="ECO:0000313" key="3">
    <source>
        <dbReference type="EMBL" id="EAX94375.1"/>
    </source>
</evidence>
<dbReference type="RefSeq" id="XP_001307305.1">
    <property type="nucleotide sequence ID" value="XM_001307304.1"/>
</dbReference>
<dbReference type="KEGG" id="tva:4752107"/>
<dbReference type="InParanoid" id="A2FL49"/>
<dbReference type="SMR" id="A2FL49"/>
<feature type="compositionally biased region" description="Acidic residues" evidence="2">
    <location>
        <begin position="12"/>
        <end position="32"/>
    </location>
</feature>
<accession>A2FL49</accession>
<feature type="compositionally biased region" description="Polar residues" evidence="2">
    <location>
        <begin position="59"/>
        <end position="74"/>
    </location>
</feature>
<proteinExistence type="predicted"/>
<dbReference type="VEuPathDB" id="TrichDB:TVAGG3_0847010"/>
<feature type="compositionally biased region" description="Basic residues" evidence="2">
    <location>
        <begin position="112"/>
        <end position="123"/>
    </location>
</feature>
<feature type="compositionally biased region" description="Polar residues" evidence="2">
    <location>
        <begin position="136"/>
        <end position="145"/>
    </location>
</feature>
<dbReference type="Proteomes" id="UP000001542">
    <property type="component" value="Unassembled WGS sequence"/>
</dbReference>
<dbReference type="VEuPathDB" id="TrichDB:TVAG_068430"/>
<protein>
    <submittedName>
        <fullName evidence="3">Uncharacterized protein</fullName>
    </submittedName>
</protein>
<reference evidence="3" key="2">
    <citation type="journal article" date="2007" name="Science">
        <title>Draft genome sequence of the sexually transmitted pathogen Trichomonas vaginalis.</title>
        <authorList>
            <person name="Carlton J.M."/>
            <person name="Hirt R.P."/>
            <person name="Silva J.C."/>
            <person name="Delcher A.L."/>
            <person name="Schatz M."/>
            <person name="Zhao Q."/>
            <person name="Wortman J.R."/>
            <person name="Bidwell S.L."/>
            <person name="Alsmark U.C.M."/>
            <person name="Besteiro S."/>
            <person name="Sicheritz-Ponten T."/>
            <person name="Noel C.J."/>
            <person name="Dacks J.B."/>
            <person name="Foster P.G."/>
            <person name="Simillion C."/>
            <person name="Van de Peer Y."/>
            <person name="Miranda-Saavedra D."/>
            <person name="Barton G.J."/>
            <person name="Westrop G.D."/>
            <person name="Mueller S."/>
            <person name="Dessi D."/>
            <person name="Fiori P.L."/>
            <person name="Ren Q."/>
            <person name="Paulsen I."/>
            <person name="Zhang H."/>
            <person name="Bastida-Corcuera F.D."/>
            <person name="Simoes-Barbosa A."/>
            <person name="Brown M.T."/>
            <person name="Hayes R.D."/>
            <person name="Mukherjee M."/>
            <person name="Okumura C.Y."/>
            <person name="Schneider R."/>
            <person name="Smith A.J."/>
            <person name="Vanacova S."/>
            <person name="Villalvazo M."/>
            <person name="Haas B.J."/>
            <person name="Pertea M."/>
            <person name="Feldblyum T.V."/>
            <person name="Utterback T.R."/>
            <person name="Shu C.L."/>
            <person name="Osoegawa K."/>
            <person name="de Jong P.J."/>
            <person name="Hrdy I."/>
            <person name="Horvathova L."/>
            <person name="Zubacova Z."/>
            <person name="Dolezal P."/>
            <person name="Malik S.B."/>
            <person name="Logsdon J.M. Jr."/>
            <person name="Henze K."/>
            <person name="Gupta A."/>
            <person name="Wang C.C."/>
            <person name="Dunne R.L."/>
            <person name="Upcroft J.A."/>
            <person name="Upcroft P."/>
            <person name="White O."/>
            <person name="Salzberg S.L."/>
            <person name="Tang P."/>
            <person name="Chiu C.-H."/>
            <person name="Lee Y.-S."/>
            <person name="Embley T.M."/>
            <person name="Coombs G.H."/>
            <person name="Mottram J.C."/>
            <person name="Tachezy J."/>
            <person name="Fraser-Liggett C.M."/>
            <person name="Johnson P.J."/>
        </authorList>
    </citation>
    <scope>NUCLEOTIDE SEQUENCE [LARGE SCALE GENOMIC DNA]</scope>
    <source>
        <strain evidence="3">G3</strain>
    </source>
</reference>
<gene>
    <name evidence="3" type="ORF">TVAG_068430</name>
</gene>
<dbReference type="AlphaFoldDB" id="A2FL49"/>
<reference evidence="3" key="1">
    <citation type="submission" date="2006-10" db="EMBL/GenBank/DDBJ databases">
        <authorList>
            <person name="Amadeo P."/>
            <person name="Zhao Q."/>
            <person name="Wortman J."/>
            <person name="Fraser-Liggett C."/>
            <person name="Carlton J."/>
        </authorList>
    </citation>
    <scope>NUCLEOTIDE SEQUENCE</scope>
    <source>
        <strain evidence="3">G3</strain>
    </source>
</reference>
<dbReference type="EMBL" id="DS113861">
    <property type="protein sequence ID" value="EAX94375.1"/>
    <property type="molecule type" value="Genomic_DNA"/>
</dbReference>
<organism evidence="3 4">
    <name type="scientific">Trichomonas vaginalis (strain ATCC PRA-98 / G3)</name>
    <dbReference type="NCBI Taxonomy" id="412133"/>
    <lineage>
        <taxon>Eukaryota</taxon>
        <taxon>Metamonada</taxon>
        <taxon>Parabasalia</taxon>
        <taxon>Trichomonadida</taxon>
        <taxon>Trichomonadidae</taxon>
        <taxon>Trichomonas</taxon>
    </lineage>
</organism>
<keyword evidence="4" id="KW-1185">Reference proteome</keyword>
<sequence length="329" mass="37760">MDSDVKQAPDIESNEQETNNEEETTNEPEFNDENPPLPTESPLFVEQEVIKPESEDQAEVQSTSSTEANPNTFPLTGYESPIVGDSESTGESKKSEIEVSALFHGVPTASSKKSKKTKKKKTKPKPEPSKLPPLTQSSSSTNESVPIQAKIENEIGKRTRSMLVEQKRQKAAEDLQKKIEEKDQKTRETLYNNSAANYQRACEKCIAEQQKVAIVANRRSLQMSEYQMHCMNKIQRNEEAERRAMEIQYQKVQKMQERAADRWLKQHIAAQVSQQIERRRESAARQKVRREAERLAKIERELAEKRQKELEEKRIIENAIMKMGNSSRN</sequence>
<feature type="coiled-coil region" evidence="1">
    <location>
        <begin position="281"/>
        <end position="315"/>
    </location>
</feature>
<name>A2FL49_TRIV3</name>
<feature type="region of interest" description="Disordered" evidence="2">
    <location>
        <begin position="1"/>
        <end position="169"/>
    </location>
</feature>
<evidence type="ECO:0000256" key="2">
    <source>
        <dbReference type="SAM" id="MobiDB-lite"/>
    </source>
</evidence>
<evidence type="ECO:0000256" key="1">
    <source>
        <dbReference type="SAM" id="Coils"/>
    </source>
</evidence>
<keyword evidence="1" id="KW-0175">Coiled coil</keyword>
<evidence type="ECO:0000313" key="4">
    <source>
        <dbReference type="Proteomes" id="UP000001542"/>
    </source>
</evidence>